<dbReference type="Gene3D" id="1.20.1290.10">
    <property type="entry name" value="AhpD-like"/>
    <property type="match status" value="1"/>
</dbReference>
<gene>
    <name evidence="2" type="ORF">GXW76_08115</name>
</gene>
<feature type="domain" description="Carboxymuconolactone decarboxylase-like" evidence="1">
    <location>
        <begin position="46"/>
        <end position="123"/>
    </location>
</feature>
<keyword evidence="3" id="KW-1185">Reference proteome</keyword>
<dbReference type="SUPFAM" id="SSF69118">
    <property type="entry name" value="AhpD-like"/>
    <property type="match status" value="1"/>
</dbReference>
<protein>
    <submittedName>
        <fullName evidence="2">4-carboxymuconolactone decarboxylase</fullName>
    </submittedName>
</protein>
<evidence type="ECO:0000313" key="2">
    <source>
        <dbReference type="EMBL" id="MBR0671136.1"/>
    </source>
</evidence>
<dbReference type="PANTHER" id="PTHR33570:SF2">
    <property type="entry name" value="CARBOXYMUCONOLACTONE DECARBOXYLASE-LIKE DOMAIN-CONTAINING PROTEIN"/>
    <property type="match status" value="1"/>
</dbReference>
<dbReference type="AlphaFoldDB" id="A0A9X9WVF7"/>
<comment type="caution">
    <text evidence="2">The sequence shown here is derived from an EMBL/GenBank/DDBJ whole genome shotgun (WGS) entry which is preliminary data.</text>
</comment>
<evidence type="ECO:0000313" key="3">
    <source>
        <dbReference type="Proteomes" id="UP001138751"/>
    </source>
</evidence>
<evidence type="ECO:0000259" key="1">
    <source>
        <dbReference type="Pfam" id="PF02627"/>
    </source>
</evidence>
<dbReference type="Pfam" id="PF02627">
    <property type="entry name" value="CMD"/>
    <property type="match status" value="1"/>
</dbReference>
<dbReference type="InterPro" id="IPR029032">
    <property type="entry name" value="AhpD-like"/>
</dbReference>
<organism evidence="2 3">
    <name type="scientific">Neoroseomonas soli</name>
    <dbReference type="NCBI Taxonomy" id="1081025"/>
    <lineage>
        <taxon>Bacteria</taxon>
        <taxon>Pseudomonadati</taxon>
        <taxon>Pseudomonadota</taxon>
        <taxon>Alphaproteobacteria</taxon>
        <taxon>Acetobacterales</taxon>
        <taxon>Acetobacteraceae</taxon>
        <taxon>Neoroseomonas</taxon>
    </lineage>
</organism>
<reference evidence="2" key="1">
    <citation type="submission" date="2020-01" db="EMBL/GenBank/DDBJ databases">
        <authorList>
            <person name="Rat A."/>
        </authorList>
    </citation>
    <scope>NUCLEOTIDE SEQUENCE</scope>
    <source>
        <strain evidence="2">LMG 31231</strain>
    </source>
</reference>
<dbReference type="Proteomes" id="UP001138751">
    <property type="component" value="Unassembled WGS sequence"/>
</dbReference>
<name>A0A9X9WVF7_9PROT</name>
<dbReference type="RefSeq" id="WP_211861511.1">
    <property type="nucleotide sequence ID" value="NZ_JAAEDM010000015.1"/>
</dbReference>
<reference evidence="2" key="2">
    <citation type="journal article" date="2021" name="Syst. Appl. Microbiol.">
        <title>Roseomonas hellenica sp. nov., isolated from roots of wild-growing Alkanna tinctoria.</title>
        <authorList>
            <person name="Rat A."/>
            <person name="Naranjo H.D."/>
            <person name="Lebbe L."/>
            <person name="Cnockaert M."/>
            <person name="Krigas N."/>
            <person name="Grigoriadou K."/>
            <person name="Maloupa E."/>
            <person name="Willems A."/>
        </authorList>
    </citation>
    <scope>NUCLEOTIDE SEQUENCE</scope>
    <source>
        <strain evidence="2">LMG 31231</strain>
    </source>
</reference>
<accession>A0A9X9WVF7</accession>
<dbReference type="InterPro" id="IPR052512">
    <property type="entry name" value="4CMD/NDH-1_regulator"/>
</dbReference>
<sequence length="144" mass="15757">MDDESAHEALRSKGRQAMREVLGDTYMARRDASTTPLNQALRHLSEEFPYASLWTRGTLTRRERSLVTLGILSALNQHHELRGHLVGALNNGCTPEEIAEVFTHSSAYVGFPYAIAALRTAEEVLREAGATPPPAKSPAEGDDS</sequence>
<dbReference type="InterPro" id="IPR003779">
    <property type="entry name" value="CMD-like"/>
</dbReference>
<dbReference type="PANTHER" id="PTHR33570">
    <property type="entry name" value="4-CARBOXYMUCONOLACTONE DECARBOXYLASE FAMILY PROTEIN"/>
    <property type="match status" value="1"/>
</dbReference>
<dbReference type="EMBL" id="JAAEDM010000015">
    <property type="protein sequence ID" value="MBR0671136.1"/>
    <property type="molecule type" value="Genomic_DNA"/>
</dbReference>
<dbReference type="GO" id="GO:0051920">
    <property type="term" value="F:peroxiredoxin activity"/>
    <property type="evidence" value="ECO:0007669"/>
    <property type="project" value="InterPro"/>
</dbReference>
<proteinExistence type="predicted"/>